<evidence type="ECO:0000256" key="1">
    <source>
        <dbReference type="SAM" id="MobiDB-lite"/>
    </source>
</evidence>
<reference evidence="3 5" key="1">
    <citation type="submission" date="2016-09" db="EMBL/GenBank/DDBJ databases">
        <authorList>
            <consortium name="Pathogen Informatics"/>
        </authorList>
    </citation>
    <scope>NUCLEOTIDE SEQUENCE [LARGE SCALE GENOMIC DNA]</scope>
    <source>
        <strain evidence="3 5">82B</strain>
    </source>
</reference>
<organism evidence="3 5">
    <name type="scientific">Staphylococcus caeli</name>
    <dbReference type="NCBI Taxonomy" id="2201815"/>
    <lineage>
        <taxon>Bacteria</taxon>
        <taxon>Bacillati</taxon>
        <taxon>Bacillota</taxon>
        <taxon>Bacilli</taxon>
        <taxon>Bacillales</taxon>
        <taxon>Staphylococcaceae</taxon>
        <taxon>Staphylococcus</taxon>
    </lineage>
</organism>
<evidence type="ECO:0000313" key="5">
    <source>
        <dbReference type="Proteomes" id="UP000095768"/>
    </source>
</evidence>
<name>A0A1D4PQC1_9STAP</name>
<dbReference type="EMBL" id="FMPG01000012">
    <property type="protein sequence ID" value="SCT31749.1"/>
    <property type="molecule type" value="Genomic_DNA"/>
</dbReference>
<keyword evidence="4" id="KW-1185">Reference proteome</keyword>
<gene>
    <name evidence="3" type="ORF">SAMEA2297795_02241</name>
    <name evidence="2" type="ORF">SAMEA2297796_02024</name>
</gene>
<proteinExistence type="predicted"/>
<dbReference type="Proteomes" id="UP000095412">
    <property type="component" value="Unassembled WGS sequence"/>
</dbReference>
<dbReference type="Proteomes" id="UP000095768">
    <property type="component" value="Unassembled WGS sequence"/>
</dbReference>
<dbReference type="AlphaFoldDB" id="A0A1D4PQC1"/>
<evidence type="ECO:0000313" key="3">
    <source>
        <dbReference type="EMBL" id="SCT31749.1"/>
    </source>
</evidence>
<evidence type="ECO:0000313" key="2">
    <source>
        <dbReference type="EMBL" id="SCT24955.1"/>
    </source>
</evidence>
<evidence type="ECO:0000313" key="4">
    <source>
        <dbReference type="Proteomes" id="UP000095412"/>
    </source>
</evidence>
<feature type="region of interest" description="Disordered" evidence="1">
    <location>
        <begin position="202"/>
        <end position="222"/>
    </location>
</feature>
<dbReference type="RefSeq" id="WP_069996196.1">
    <property type="nucleotide sequence ID" value="NZ_FMPG01000012.1"/>
</dbReference>
<sequence length="222" mass="26528">MNNKYLMNSKEYQEILSKYKQMIKAIKDSRLNRIESSYVLEKVQPKIDELKQDIRIFVTNIQDDLEVDKEKVKEKYSANNTDINAERYRNETEQAKIKLMNKKELISYTKELHEQNVTPQVLSSVQEQYNHLNFNDVLLEMKIDELKPFALNPYMRDKRYLELVEAERYIENIENDLLNGVLHFEDGTSSNIQSDMHQWATKDHHSDPKSEFKTKESWEVFI</sequence>
<dbReference type="OrthoDB" id="9775255at2"/>
<accession>A0A1D4PQC1</accession>
<reference evidence="2 4" key="2">
    <citation type="submission" date="2016-09" db="EMBL/GenBank/DDBJ databases">
        <authorList>
            <consortium name="Pathogen Informatics"/>
            <person name="Sun Q."/>
            <person name="Inoue M."/>
        </authorList>
    </citation>
    <scope>NUCLEOTIDE SEQUENCE [LARGE SCALE GENOMIC DNA]</scope>
    <source>
        <strain evidence="2 4">82C</strain>
    </source>
</reference>
<dbReference type="EMBL" id="FMPI01000016">
    <property type="protein sequence ID" value="SCT24955.1"/>
    <property type="molecule type" value="Genomic_DNA"/>
</dbReference>
<protein>
    <submittedName>
        <fullName evidence="3">Uncharacterized protein</fullName>
    </submittedName>
</protein>